<proteinExistence type="predicted"/>
<dbReference type="PANTHER" id="PTHR37171:SF1">
    <property type="entry name" value="SERINE_THREONINE-PROTEIN KINASE YRZF-RELATED"/>
    <property type="match status" value="1"/>
</dbReference>
<dbReference type="AlphaFoldDB" id="A0A0C3F5A1"/>
<gene>
    <name evidence="4" type="ORF">PILCRDRAFT_13876</name>
</gene>
<dbReference type="Proteomes" id="UP000054166">
    <property type="component" value="Unassembled WGS sequence"/>
</dbReference>
<dbReference type="OrthoDB" id="2521594at2759"/>
<dbReference type="EMBL" id="KN833051">
    <property type="protein sequence ID" value="KIM75061.1"/>
    <property type="molecule type" value="Genomic_DNA"/>
</dbReference>
<dbReference type="InterPro" id="IPR011009">
    <property type="entry name" value="Kinase-like_dom_sf"/>
</dbReference>
<feature type="domain" description="Protein kinase" evidence="3">
    <location>
        <begin position="884"/>
        <end position="1052"/>
    </location>
</feature>
<feature type="compositionally biased region" description="Basic and acidic residues" evidence="2">
    <location>
        <begin position="661"/>
        <end position="670"/>
    </location>
</feature>
<dbReference type="InterPro" id="IPR000719">
    <property type="entry name" value="Prot_kinase_dom"/>
</dbReference>
<name>A0A0C3F5A1_PILCF</name>
<feature type="region of interest" description="Disordered" evidence="2">
    <location>
        <begin position="622"/>
        <end position="670"/>
    </location>
</feature>
<keyword evidence="1" id="KW-0067">ATP-binding</keyword>
<dbReference type="InterPro" id="IPR036047">
    <property type="entry name" value="F-box-like_dom_sf"/>
</dbReference>
<sequence length="1052" mass="117702">MNTCKLPQELVDIIIRDFHDDPYSLHRCSLVCRSWLPTSHRHFFYRVVLSPPNHPYNRRPEAVPYSMRLYRVLLNSPHIANYIRELKVYEGERLKDQDWIETDQTLPLVLRKLTKLVKMEFRCLRWYPLSLDLRRSISSAFELPSLTTVEIDYGLFPNIDDFSNLLSRTKGLARLSLTDIRFHSTEPLAHEDREAVDEERSASCRQRHLTDLHLEIFYYSVFVDWLLEARSPLDVTHIHTLDIMKHYKPDTNAINRLLRAIGSSLKHLQLYMVSSRFQNTTLADISIEFNPHIEFLHIQHIQSIGLGTADAMRWLLTFLSTIGKSNHLKEINLEAEIPGYHTELVDWSAWGAVDSILAGAHFECLRKIDIANPPRLKTAPLPSNTKPSTGTPFYNKHFSTRLILREVKRLLSPVQDLANNVDAAVVAASETLPPRKGFITAEQRDIAMGNIDTIVTDEEAVSHFYNATTAKFCSPLASTLALHPKAPFSQWRSLVRWTQSGARSSYAITDGLLRFIGKSDNEKLEAEWVAIANTMESETRCIFEELREYLSPLGTWEMKSTCAGPLEVMVSKERKKVAHAVVGPDARDPPWKLKDDSSITSVDLADRDEAIALLPCSTLHSITSGSTSSMPPPPSKARNSVSGHVSPMKSKEKRKGRKRKRDEDGEAQDRHHLSAQNLLQQAWAQAVRVDGTIIILHSGNYELVCLRHRSSQTLYVSDIIEPPTCANPGYGKLHVGIYVAAIQDTIDRQKQLHAMARSKSPDDDDDSIGGSGSGCKGGRGHRGGSRGSNRVGDGRGLRKKSKFQGGVGRKDATVNESVAIEETMQVASNRDVVLIYLQYDVYDSPIPSSFLRSAPPIMTDPKLPTPPLSLRAIGTYAPEECLTIVLTSEIGRGTTGVVHRGTLKPETSGVSVPLDVVVKLAFDNEQRDALRSEYEVYRSLRSKGVLKGITTSLGFFDDSEGGPCALVMLYAGRALVAEPKCVFSVSDCKSSLSTLQSIHRAGILHGDIRQENILVSDFGVTIIDFGHSKQCDDQGAKDRECTRLRYILGMRK</sequence>
<dbReference type="HOGENOM" id="CLU_290718_0_0_1"/>
<dbReference type="Gene3D" id="1.10.510.10">
    <property type="entry name" value="Transferase(Phosphotransferase) domain 1"/>
    <property type="match status" value="1"/>
</dbReference>
<dbReference type="Pfam" id="PF00069">
    <property type="entry name" value="Pkinase"/>
    <property type="match status" value="1"/>
</dbReference>
<dbReference type="PROSITE" id="PS50011">
    <property type="entry name" value="PROTEIN_KINASE_DOM"/>
    <property type="match status" value="1"/>
</dbReference>
<dbReference type="InterPro" id="IPR008266">
    <property type="entry name" value="Tyr_kinase_AS"/>
</dbReference>
<dbReference type="STRING" id="765440.A0A0C3F5A1"/>
<evidence type="ECO:0000256" key="1">
    <source>
        <dbReference type="PROSITE-ProRule" id="PRU10141"/>
    </source>
</evidence>
<dbReference type="SUPFAM" id="SSF81383">
    <property type="entry name" value="F-box domain"/>
    <property type="match status" value="1"/>
</dbReference>
<accession>A0A0C3F5A1</accession>
<protein>
    <recommendedName>
        <fullName evidence="3">Protein kinase domain-containing protein</fullName>
    </recommendedName>
</protein>
<dbReference type="InterPro" id="IPR017441">
    <property type="entry name" value="Protein_kinase_ATP_BS"/>
</dbReference>
<evidence type="ECO:0000313" key="5">
    <source>
        <dbReference type="Proteomes" id="UP000054166"/>
    </source>
</evidence>
<dbReference type="GO" id="GO:0005524">
    <property type="term" value="F:ATP binding"/>
    <property type="evidence" value="ECO:0007669"/>
    <property type="project" value="UniProtKB-UniRule"/>
</dbReference>
<dbReference type="GO" id="GO:0004672">
    <property type="term" value="F:protein kinase activity"/>
    <property type="evidence" value="ECO:0007669"/>
    <property type="project" value="InterPro"/>
</dbReference>
<dbReference type="InParanoid" id="A0A0C3F5A1"/>
<reference evidence="5" key="2">
    <citation type="submission" date="2015-01" db="EMBL/GenBank/DDBJ databases">
        <title>Evolutionary Origins and Diversification of the Mycorrhizal Mutualists.</title>
        <authorList>
            <consortium name="DOE Joint Genome Institute"/>
            <consortium name="Mycorrhizal Genomics Consortium"/>
            <person name="Kohler A."/>
            <person name="Kuo A."/>
            <person name="Nagy L.G."/>
            <person name="Floudas D."/>
            <person name="Copeland A."/>
            <person name="Barry K.W."/>
            <person name="Cichocki N."/>
            <person name="Veneault-Fourrey C."/>
            <person name="LaButti K."/>
            <person name="Lindquist E.A."/>
            <person name="Lipzen A."/>
            <person name="Lundell T."/>
            <person name="Morin E."/>
            <person name="Murat C."/>
            <person name="Riley R."/>
            <person name="Ohm R."/>
            <person name="Sun H."/>
            <person name="Tunlid A."/>
            <person name="Henrissat B."/>
            <person name="Grigoriev I.V."/>
            <person name="Hibbett D.S."/>
            <person name="Martin F."/>
        </authorList>
    </citation>
    <scope>NUCLEOTIDE SEQUENCE [LARGE SCALE GENOMIC DNA]</scope>
    <source>
        <strain evidence="5">F 1598</strain>
    </source>
</reference>
<feature type="binding site" evidence="1">
    <location>
        <position position="919"/>
    </location>
    <ligand>
        <name>ATP</name>
        <dbReference type="ChEBI" id="CHEBI:30616"/>
    </ligand>
</feature>
<dbReference type="SUPFAM" id="SSF56112">
    <property type="entry name" value="Protein kinase-like (PK-like)"/>
    <property type="match status" value="1"/>
</dbReference>
<feature type="region of interest" description="Disordered" evidence="2">
    <location>
        <begin position="751"/>
        <end position="809"/>
    </location>
</feature>
<dbReference type="InterPro" id="IPR052396">
    <property type="entry name" value="Meiotic_Drive_Suppr_Kinase"/>
</dbReference>
<dbReference type="PROSITE" id="PS00107">
    <property type="entry name" value="PROTEIN_KINASE_ATP"/>
    <property type="match status" value="1"/>
</dbReference>
<keyword evidence="5" id="KW-1185">Reference proteome</keyword>
<keyword evidence="1" id="KW-0547">Nucleotide-binding</keyword>
<reference evidence="4 5" key="1">
    <citation type="submission" date="2014-04" db="EMBL/GenBank/DDBJ databases">
        <authorList>
            <consortium name="DOE Joint Genome Institute"/>
            <person name="Kuo A."/>
            <person name="Tarkka M."/>
            <person name="Buscot F."/>
            <person name="Kohler A."/>
            <person name="Nagy L.G."/>
            <person name="Floudas D."/>
            <person name="Copeland A."/>
            <person name="Barry K.W."/>
            <person name="Cichocki N."/>
            <person name="Veneault-Fourrey C."/>
            <person name="LaButti K."/>
            <person name="Lindquist E.A."/>
            <person name="Lipzen A."/>
            <person name="Lundell T."/>
            <person name="Morin E."/>
            <person name="Murat C."/>
            <person name="Sun H."/>
            <person name="Tunlid A."/>
            <person name="Henrissat B."/>
            <person name="Grigoriev I.V."/>
            <person name="Hibbett D.S."/>
            <person name="Martin F."/>
            <person name="Nordberg H.P."/>
            <person name="Cantor M.N."/>
            <person name="Hua S.X."/>
        </authorList>
    </citation>
    <scope>NUCLEOTIDE SEQUENCE [LARGE SCALE GENOMIC DNA]</scope>
    <source>
        <strain evidence="4 5">F 1598</strain>
    </source>
</reference>
<dbReference type="PANTHER" id="PTHR37171">
    <property type="entry name" value="SERINE/THREONINE-PROTEIN KINASE YRZF-RELATED"/>
    <property type="match status" value="1"/>
</dbReference>
<evidence type="ECO:0000256" key="2">
    <source>
        <dbReference type="SAM" id="MobiDB-lite"/>
    </source>
</evidence>
<feature type="compositionally biased region" description="Basic residues" evidence="2">
    <location>
        <begin position="651"/>
        <end position="660"/>
    </location>
</feature>
<dbReference type="PROSITE" id="PS00109">
    <property type="entry name" value="PROTEIN_KINASE_TYR"/>
    <property type="match status" value="1"/>
</dbReference>
<organism evidence="4 5">
    <name type="scientific">Piloderma croceum (strain F 1598)</name>
    <dbReference type="NCBI Taxonomy" id="765440"/>
    <lineage>
        <taxon>Eukaryota</taxon>
        <taxon>Fungi</taxon>
        <taxon>Dikarya</taxon>
        <taxon>Basidiomycota</taxon>
        <taxon>Agaricomycotina</taxon>
        <taxon>Agaricomycetes</taxon>
        <taxon>Agaricomycetidae</taxon>
        <taxon>Atheliales</taxon>
        <taxon>Atheliaceae</taxon>
        <taxon>Piloderma</taxon>
    </lineage>
</organism>
<evidence type="ECO:0000259" key="3">
    <source>
        <dbReference type="PROSITE" id="PS50011"/>
    </source>
</evidence>
<evidence type="ECO:0000313" key="4">
    <source>
        <dbReference type="EMBL" id="KIM75061.1"/>
    </source>
</evidence>